<dbReference type="InterPro" id="IPR024987">
    <property type="entry name" value="DUF3889"/>
</dbReference>
<dbReference type="EMBL" id="MTLA01000464">
    <property type="protein sequence ID" value="OOP65755.1"/>
    <property type="molecule type" value="Genomic_DNA"/>
</dbReference>
<proteinExistence type="predicted"/>
<gene>
    <name evidence="2" type="ORF">BWZ43_24560</name>
</gene>
<keyword evidence="1" id="KW-0732">Signal</keyword>
<accession>A0A8E2LBB4</accession>
<protein>
    <recommendedName>
        <fullName evidence="4">DUF3889 domain-containing protein</fullName>
    </recommendedName>
</protein>
<evidence type="ECO:0000256" key="1">
    <source>
        <dbReference type="SAM" id="SignalP"/>
    </source>
</evidence>
<dbReference type="Pfam" id="PF13028">
    <property type="entry name" value="DUF3889"/>
    <property type="match status" value="1"/>
</dbReference>
<evidence type="ECO:0000313" key="2">
    <source>
        <dbReference type="EMBL" id="OOP65755.1"/>
    </source>
</evidence>
<comment type="caution">
    <text evidence="2">The sequence shown here is derived from an EMBL/GenBank/DDBJ whole genome shotgun (WGS) entry which is preliminary data.</text>
</comment>
<feature type="chain" id="PRO_5039292292" description="DUF3889 domain-containing protein" evidence="1">
    <location>
        <begin position="19"/>
        <end position="114"/>
    </location>
</feature>
<dbReference type="Gene3D" id="3.10.450.390">
    <property type="entry name" value="Protein of unknown function DUF3889"/>
    <property type="match status" value="1"/>
</dbReference>
<dbReference type="AlphaFoldDB" id="A0A8E2LBB4"/>
<evidence type="ECO:0008006" key="4">
    <source>
        <dbReference type="Google" id="ProtNLM"/>
    </source>
</evidence>
<evidence type="ECO:0000313" key="3">
    <source>
        <dbReference type="Proteomes" id="UP000189761"/>
    </source>
</evidence>
<dbReference type="RefSeq" id="WP_071977770.1">
    <property type="nucleotide sequence ID" value="NZ_CP065424.1"/>
</dbReference>
<feature type="signal peptide" evidence="1">
    <location>
        <begin position="1"/>
        <end position="18"/>
    </location>
</feature>
<keyword evidence="3" id="KW-1185">Reference proteome</keyword>
<name>A0A8E2LBB4_9BACI</name>
<reference evidence="2 3" key="1">
    <citation type="submission" date="2017-01" db="EMBL/GenBank/DDBJ databases">
        <title>Draft genome sequence of Bacillus oleronius.</title>
        <authorList>
            <person name="Allam M."/>
        </authorList>
    </citation>
    <scope>NUCLEOTIDE SEQUENCE [LARGE SCALE GENOMIC DNA]</scope>
    <source>
        <strain evidence="2 3">DSM 9356</strain>
    </source>
</reference>
<sequence>MKKLLICLFITVIFSSHNFFLNNFINTTYAQQKPIPSYAKWGQIAIQKTKEKYPQAKIIDYLHIGSDKKGDTSLEKFKLWLKQNNKEFGVFVDILFDSKTEQIIDVKFRETTRG</sequence>
<organism evidence="2 3">
    <name type="scientific">Heyndrickxia oleronia</name>
    <dbReference type="NCBI Taxonomy" id="38875"/>
    <lineage>
        <taxon>Bacteria</taxon>
        <taxon>Bacillati</taxon>
        <taxon>Bacillota</taxon>
        <taxon>Bacilli</taxon>
        <taxon>Bacillales</taxon>
        <taxon>Bacillaceae</taxon>
        <taxon>Heyndrickxia</taxon>
    </lineage>
</organism>
<dbReference type="Proteomes" id="UP000189761">
    <property type="component" value="Unassembled WGS sequence"/>
</dbReference>